<dbReference type="InterPro" id="IPR010359">
    <property type="entry name" value="IrrE_HExxH"/>
</dbReference>
<dbReference type="AlphaFoldDB" id="A0A975EPU2"/>
<dbReference type="Pfam" id="PF06114">
    <property type="entry name" value="Peptidase_M78"/>
    <property type="match status" value="1"/>
</dbReference>
<dbReference type="Pfam" id="PF01381">
    <property type="entry name" value="HTH_3"/>
    <property type="match status" value="1"/>
</dbReference>
<evidence type="ECO:0000259" key="2">
    <source>
        <dbReference type="PROSITE" id="PS50943"/>
    </source>
</evidence>
<dbReference type="InterPro" id="IPR001387">
    <property type="entry name" value="Cro/C1-type_HTH"/>
</dbReference>
<comment type="similarity">
    <text evidence="1">Belongs to the short-chain fatty acyl-CoA assimilation regulator (ScfR) family.</text>
</comment>
<reference evidence="3" key="1">
    <citation type="submission" date="2020-07" db="EMBL/GenBank/DDBJ databases">
        <title>Genome sequences of bacteria associated with the marine, planktonic diatom Thalassiosira profunda strain ECT2AJA-044.</title>
        <authorList>
            <person name="Gargas C.B."/>
            <person name="Roberts W.R."/>
            <person name="Alverson A.J."/>
        </authorList>
    </citation>
    <scope>NUCLEOTIDE SEQUENCE</scope>
    <source>
        <strain evidence="3">ECT2AJA-044</strain>
    </source>
</reference>
<dbReference type="SMART" id="SM00530">
    <property type="entry name" value="HTH_XRE"/>
    <property type="match status" value="1"/>
</dbReference>
<dbReference type="KEGG" id="cact:HZ995_11180"/>
<dbReference type="SUPFAM" id="SSF47413">
    <property type="entry name" value="lambda repressor-like DNA-binding domains"/>
    <property type="match status" value="1"/>
</dbReference>
<evidence type="ECO:0000313" key="4">
    <source>
        <dbReference type="Proteomes" id="UP000665026"/>
    </source>
</evidence>
<dbReference type="PROSITE" id="PS50943">
    <property type="entry name" value="HTH_CROC1"/>
    <property type="match status" value="1"/>
</dbReference>
<proteinExistence type="inferred from homology"/>
<feature type="domain" description="HTH cro/C1-type" evidence="2">
    <location>
        <begin position="10"/>
        <end position="65"/>
    </location>
</feature>
<dbReference type="Gene3D" id="1.10.10.2910">
    <property type="match status" value="1"/>
</dbReference>
<sequence length="367" mass="40959">MSQTLFGERLRFLRDQNEMSQDKLANLLGLESRQIVSNIETGVRKISGDELIVCTSIFGVGLDFFTNPYLLVGQGSFSWRQSGVPLEELRGFEALSGEWIGAYRSLRNQLGKKPRALLSEVRLTKKSSYEEAVEMGEAVAAELQLGDVPAHSLASAAEEKLDAVVLMTDTIEGISGAACRLPEMNAIIINRNEPISRRNFDLAHEIFHILTWEAMPPEYLDGVDNAKSRVEQLADKFASGLLLPQSALERHLDKLQPSSEDFVDNVNRVATEMMVSSVALLWRLVDLGILSRQQCREYSETNWFKYNGGMLEDLRPALLSKKYLSVIGEAVEKGLISERRVAALLRLSFEELAGLFIDHELESPLGL</sequence>
<evidence type="ECO:0000313" key="3">
    <source>
        <dbReference type="EMBL" id="QTN35046.1"/>
    </source>
</evidence>
<dbReference type="PANTHER" id="PTHR43236">
    <property type="entry name" value="ANTITOXIN HIGA1"/>
    <property type="match status" value="1"/>
</dbReference>
<accession>A0A975EPU2</accession>
<dbReference type="Gene3D" id="1.10.260.40">
    <property type="entry name" value="lambda repressor-like DNA-binding domains"/>
    <property type="match status" value="1"/>
</dbReference>
<evidence type="ECO:0000256" key="1">
    <source>
        <dbReference type="ARBA" id="ARBA00007227"/>
    </source>
</evidence>
<dbReference type="InterPro" id="IPR010982">
    <property type="entry name" value="Lambda_DNA-bd_dom_sf"/>
</dbReference>
<organism evidence="3 4">
    <name type="scientific">Cognatishimia activa</name>
    <dbReference type="NCBI Taxonomy" id="1715691"/>
    <lineage>
        <taxon>Bacteria</taxon>
        <taxon>Pseudomonadati</taxon>
        <taxon>Pseudomonadota</taxon>
        <taxon>Alphaproteobacteria</taxon>
        <taxon>Rhodobacterales</taxon>
        <taxon>Paracoccaceae</taxon>
        <taxon>Cognatishimia</taxon>
    </lineage>
</organism>
<dbReference type="PANTHER" id="PTHR43236:SF1">
    <property type="entry name" value="BLL7220 PROTEIN"/>
    <property type="match status" value="1"/>
</dbReference>
<dbReference type="CDD" id="cd00093">
    <property type="entry name" value="HTH_XRE"/>
    <property type="match status" value="1"/>
</dbReference>
<dbReference type="Proteomes" id="UP000665026">
    <property type="component" value="Chromosome"/>
</dbReference>
<dbReference type="InterPro" id="IPR052345">
    <property type="entry name" value="Rad_response_metalloprotease"/>
</dbReference>
<dbReference type="GO" id="GO:0003677">
    <property type="term" value="F:DNA binding"/>
    <property type="evidence" value="ECO:0007669"/>
    <property type="project" value="InterPro"/>
</dbReference>
<dbReference type="EMBL" id="CP060010">
    <property type="protein sequence ID" value="QTN35046.1"/>
    <property type="molecule type" value="Genomic_DNA"/>
</dbReference>
<gene>
    <name evidence="3" type="ORF">HZ995_11180</name>
</gene>
<dbReference type="RefSeq" id="WP_209355732.1">
    <property type="nucleotide sequence ID" value="NZ_CP060010.1"/>
</dbReference>
<name>A0A975EPU2_9RHOB</name>
<protein>
    <submittedName>
        <fullName evidence="3">ImmA/IrrE family metallo-endopeptidase</fullName>
    </submittedName>
</protein>